<dbReference type="InterPro" id="IPR006621">
    <property type="entry name" value="Nose-resist-to-fluoxetine_N"/>
</dbReference>
<accession>A0AA38MJL1</accession>
<reference evidence="3" key="1">
    <citation type="journal article" date="2023" name="G3 (Bethesda)">
        <title>Whole genome assemblies of Zophobas morio and Tenebrio molitor.</title>
        <authorList>
            <person name="Kaur S."/>
            <person name="Stinson S.A."/>
            <person name="diCenzo G.C."/>
        </authorList>
    </citation>
    <scope>NUCLEOTIDE SEQUENCE</scope>
    <source>
        <strain evidence="3">QUZm001</strain>
    </source>
</reference>
<gene>
    <name evidence="3" type="ORF">Zmor_010259</name>
</gene>
<evidence type="ECO:0000259" key="2">
    <source>
        <dbReference type="SMART" id="SM00703"/>
    </source>
</evidence>
<evidence type="ECO:0000313" key="3">
    <source>
        <dbReference type="EMBL" id="KAJ3658524.1"/>
    </source>
</evidence>
<sequence length="293" mass="32292">MNLAKTVTHLQVCIVTCYILNATKAAPRNNTPSKAFSYNVAAFPEKIATQAKNNGTANKKGAVKLTMKQGLIMNQIIATYALNAPRDLLCKRQVEDFKNGLRSLEPWALRMFDSSSKLQPGVLMGNMVEYGAFEQCLSIYKETENGPLRGKHCSFRLIPGETILKTVIGFRNVSHKRFEKIKSSVIQGVRLIWSVCIPDSCPAADVLNHFNRTIMELAQGLEITVTLKEENCMTLSTRPQWSSGEYSFLILAGGVVFAVLVCTIIDLMSGNGAFLGTGRRWKAGGGTCPFYQP</sequence>
<proteinExistence type="predicted"/>
<dbReference type="PANTHER" id="PTHR11161">
    <property type="entry name" value="O-ACYLTRANSFERASE"/>
    <property type="match status" value="1"/>
</dbReference>
<organism evidence="3 4">
    <name type="scientific">Zophobas morio</name>
    <dbReference type="NCBI Taxonomy" id="2755281"/>
    <lineage>
        <taxon>Eukaryota</taxon>
        <taxon>Metazoa</taxon>
        <taxon>Ecdysozoa</taxon>
        <taxon>Arthropoda</taxon>
        <taxon>Hexapoda</taxon>
        <taxon>Insecta</taxon>
        <taxon>Pterygota</taxon>
        <taxon>Neoptera</taxon>
        <taxon>Endopterygota</taxon>
        <taxon>Coleoptera</taxon>
        <taxon>Polyphaga</taxon>
        <taxon>Cucujiformia</taxon>
        <taxon>Tenebrionidae</taxon>
        <taxon>Zophobas</taxon>
    </lineage>
</organism>
<dbReference type="SMART" id="SM00703">
    <property type="entry name" value="NRF"/>
    <property type="match status" value="1"/>
</dbReference>
<comment type="caution">
    <text evidence="3">The sequence shown here is derived from an EMBL/GenBank/DDBJ whole genome shotgun (WGS) entry which is preliminary data.</text>
</comment>
<keyword evidence="1" id="KW-0812">Transmembrane</keyword>
<protein>
    <recommendedName>
        <fullName evidence="2">Nose resistant-to-fluoxetine protein N-terminal domain-containing protein</fullName>
    </recommendedName>
</protein>
<dbReference type="Proteomes" id="UP001168821">
    <property type="component" value="Unassembled WGS sequence"/>
</dbReference>
<dbReference type="PANTHER" id="PTHR11161:SF0">
    <property type="entry name" value="O-ACYLTRANSFERASE LIKE PROTEIN"/>
    <property type="match status" value="1"/>
</dbReference>
<keyword evidence="1" id="KW-1133">Transmembrane helix</keyword>
<dbReference type="EMBL" id="JALNTZ010000003">
    <property type="protein sequence ID" value="KAJ3658524.1"/>
    <property type="molecule type" value="Genomic_DNA"/>
</dbReference>
<dbReference type="AlphaFoldDB" id="A0AA38MJL1"/>
<feature type="domain" description="Nose resistant-to-fluoxetine protein N-terminal" evidence="2">
    <location>
        <begin position="87"/>
        <end position="227"/>
    </location>
</feature>
<keyword evidence="1" id="KW-0472">Membrane</keyword>
<dbReference type="InterPro" id="IPR052728">
    <property type="entry name" value="O2_lipid_transport_reg"/>
</dbReference>
<feature type="transmembrane region" description="Helical" evidence="1">
    <location>
        <begin position="246"/>
        <end position="265"/>
    </location>
</feature>
<evidence type="ECO:0000256" key="1">
    <source>
        <dbReference type="SAM" id="Phobius"/>
    </source>
</evidence>
<evidence type="ECO:0000313" key="4">
    <source>
        <dbReference type="Proteomes" id="UP001168821"/>
    </source>
</evidence>
<dbReference type="Pfam" id="PF20146">
    <property type="entry name" value="NRF"/>
    <property type="match status" value="1"/>
</dbReference>
<keyword evidence="4" id="KW-1185">Reference proteome</keyword>
<name>A0AA38MJL1_9CUCU</name>